<comment type="subcellular location">
    <subcellularLocation>
        <location evidence="1">Membrane</location>
        <topology evidence="1">Lipid-anchor</topology>
    </subcellularLocation>
</comment>
<evidence type="ECO:0000313" key="10">
    <source>
        <dbReference type="EMBL" id="GLC89088.1"/>
    </source>
</evidence>
<reference evidence="10" key="1">
    <citation type="submission" date="2022-08" db="EMBL/GenBank/DDBJ databases">
        <title>Draft genome sequence of Lysinibacillus sp. strain KH24.</title>
        <authorList>
            <person name="Kanbe H."/>
            <person name="Itoh H."/>
        </authorList>
    </citation>
    <scope>NUCLEOTIDE SEQUENCE</scope>
    <source>
        <strain evidence="10">KH24</strain>
    </source>
</reference>
<evidence type="ECO:0000256" key="3">
    <source>
        <dbReference type="ARBA" id="ARBA00022544"/>
    </source>
</evidence>
<organism evidence="10 11">
    <name type="scientific">Lysinibacillus piscis</name>
    <dbReference type="NCBI Taxonomy" id="2518931"/>
    <lineage>
        <taxon>Bacteria</taxon>
        <taxon>Bacillati</taxon>
        <taxon>Bacillota</taxon>
        <taxon>Bacilli</taxon>
        <taxon>Bacillales</taxon>
        <taxon>Bacillaceae</taxon>
        <taxon>Lysinibacillus</taxon>
    </lineage>
</organism>
<gene>
    <name evidence="10" type="primary">gerAC</name>
    <name evidence="10" type="ORF">LYSBPC_22150</name>
</gene>
<evidence type="ECO:0000313" key="11">
    <source>
        <dbReference type="Proteomes" id="UP001065593"/>
    </source>
</evidence>
<dbReference type="Gene3D" id="3.30.300.210">
    <property type="entry name" value="Nutrient germinant receptor protein C, domain 3"/>
    <property type="match status" value="1"/>
</dbReference>
<evidence type="ECO:0000256" key="5">
    <source>
        <dbReference type="ARBA" id="ARBA00023136"/>
    </source>
</evidence>
<dbReference type="PANTHER" id="PTHR35789">
    <property type="entry name" value="SPORE GERMINATION PROTEIN B3"/>
    <property type="match status" value="1"/>
</dbReference>
<feature type="domain" description="Spore germination protein N-terminal" evidence="9">
    <location>
        <begin position="36"/>
        <end position="200"/>
    </location>
</feature>
<evidence type="ECO:0000256" key="2">
    <source>
        <dbReference type="ARBA" id="ARBA00007886"/>
    </source>
</evidence>
<keyword evidence="11" id="KW-1185">Reference proteome</keyword>
<sequence>MAYRYHEKEGDDEKMKKWLWCMILLVLLLYGCAQTNILERIGLTTLIGYDVGKEKKMQTTAVIREVNPEFQSKVDVITTEDNTSKGNRMEVNRRVSKKVMIGQMRVILFGEALAEEGLHYYIDASLENASVNNGVYTAIVKDQVAPLLEYDYQNIEDIGQHIYRLLEQNIQQEYMISSMLHEVGRDYYAVGRDMAMPIIEKEEELIKLSGIALFKDGKMVSTLPPPDSFYVKVIRDTFKSGIYETTLQSEDLPSILQKKTDDTMTVAFDAIRSKRTMTLVDAKNPEFDLTIKLKARVLEVSPSFDQSHRKSVEALEKAIQHKLTKELARVIAHSQKVESDVFGFGEEYRSHVRHAELTKEKWHSLYKNMKVNIHVDFVILRNGVFE</sequence>
<keyword evidence="5" id="KW-0472">Membrane</keyword>
<proteinExistence type="inferred from homology"/>
<dbReference type="Pfam" id="PF25198">
    <property type="entry name" value="Spore_GerAC_N"/>
    <property type="match status" value="1"/>
</dbReference>
<evidence type="ECO:0000259" key="9">
    <source>
        <dbReference type="Pfam" id="PF25198"/>
    </source>
</evidence>
<name>A0ABQ5NLT8_9BACI</name>
<dbReference type="PANTHER" id="PTHR35789:SF1">
    <property type="entry name" value="SPORE GERMINATION PROTEIN B3"/>
    <property type="match status" value="1"/>
</dbReference>
<dbReference type="Proteomes" id="UP001065593">
    <property type="component" value="Unassembled WGS sequence"/>
</dbReference>
<feature type="domain" description="Spore germination GerAC-like C-terminal" evidence="8">
    <location>
        <begin position="209"/>
        <end position="383"/>
    </location>
</feature>
<dbReference type="InterPro" id="IPR038501">
    <property type="entry name" value="Spore_GerAC_C_sf"/>
</dbReference>
<evidence type="ECO:0000256" key="7">
    <source>
        <dbReference type="ARBA" id="ARBA00023288"/>
    </source>
</evidence>
<protein>
    <submittedName>
        <fullName evidence="10">Germination protein GerYC</fullName>
    </submittedName>
</protein>
<dbReference type="InterPro" id="IPR057336">
    <property type="entry name" value="GerAC_N"/>
</dbReference>
<dbReference type="PROSITE" id="PS51257">
    <property type="entry name" value="PROKAR_LIPOPROTEIN"/>
    <property type="match status" value="1"/>
</dbReference>
<keyword evidence="3" id="KW-0309">Germination</keyword>
<keyword evidence="4" id="KW-0732">Signal</keyword>
<keyword evidence="6" id="KW-0564">Palmitate</keyword>
<keyword evidence="7" id="KW-0449">Lipoprotein</keyword>
<dbReference type="NCBIfam" id="TIGR02887">
    <property type="entry name" value="spore_ger_x_C"/>
    <property type="match status" value="1"/>
</dbReference>
<evidence type="ECO:0000256" key="4">
    <source>
        <dbReference type="ARBA" id="ARBA00022729"/>
    </source>
</evidence>
<dbReference type="InterPro" id="IPR046953">
    <property type="entry name" value="Spore_GerAC-like_C"/>
</dbReference>
<dbReference type="Pfam" id="PF05504">
    <property type="entry name" value="Spore_GerAC"/>
    <property type="match status" value="1"/>
</dbReference>
<evidence type="ECO:0000259" key="8">
    <source>
        <dbReference type="Pfam" id="PF05504"/>
    </source>
</evidence>
<dbReference type="InterPro" id="IPR008844">
    <property type="entry name" value="Spore_GerAC-like"/>
</dbReference>
<comment type="similarity">
    <text evidence="2">Belongs to the GerABKC lipoprotein family.</text>
</comment>
<comment type="caution">
    <text evidence="10">The sequence shown here is derived from an EMBL/GenBank/DDBJ whole genome shotgun (WGS) entry which is preliminary data.</text>
</comment>
<dbReference type="EMBL" id="BRZA01000002">
    <property type="protein sequence ID" value="GLC89088.1"/>
    <property type="molecule type" value="Genomic_DNA"/>
</dbReference>
<evidence type="ECO:0000256" key="6">
    <source>
        <dbReference type="ARBA" id="ARBA00023139"/>
    </source>
</evidence>
<accession>A0ABQ5NLT8</accession>
<evidence type="ECO:0000256" key="1">
    <source>
        <dbReference type="ARBA" id="ARBA00004635"/>
    </source>
</evidence>